<feature type="compositionally biased region" description="Polar residues" evidence="2">
    <location>
        <begin position="1"/>
        <end position="11"/>
    </location>
</feature>
<evidence type="ECO:0000256" key="2">
    <source>
        <dbReference type="SAM" id="MobiDB-lite"/>
    </source>
</evidence>
<dbReference type="GO" id="GO:0004851">
    <property type="term" value="F:uroporphyrin-III C-methyltransferase activity"/>
    <property type="evidence" value="ECO:0007669"/>
    <property type="project" value="UniProtKB-EC"/>
</dbReference>
<keyword evidence="3" id="KW-0472">Membrane</keyword>
<dbReference type="PANTHER" id="PTHR38043">
    <property type="entry name" value="PROTEIN HEMX"/>
    <property type="match status" value="1"/>
</dbReference>
<evidence type="ECO:0000313" key="4">
    <source>
        <dbReference type="EMBL" id="MDO3383121.1"/>
    </source>
</evidence>
<evidence type="ECO:0000313" key="5">
    <source>
        <dbReference type="Proteomes" id="UP001168380"/>
    </source>
</evidence>
<dbReference type="Proteomes" id="UP001168380">
    <property type="component" value="Unassembled WGS sequence"/>
</dbReference>
<gene>
    <name evidence="4" type="ORF">QWI16_13155</name>
</gene>
<feature type="compositionally biased region" description="Basic and acidic residues" evidence="2">
    <location>
        <begin position="20"/>
        <end position="33"/>
    </location>
</feature>
<name>A0ABT8TGT3_9GAMM</name>
<feature type="coiled-coil region" evidence="1">
    <location>
        <begin position="94"/>
        <end position="143"/>
    </location>
</feature>
<feature type="transmembrane region" description="Helical" evidence="3">
    <location>
        <begin position="40"/>
        <end position="61"/>
    </location>
</feature>
<keyword evidence="5" id="KW-1185">Reference proteome</keyword>
<dbReference type="EMBL" id="JAULRT010000060">
    <property type="protein sequence ID" value="MDO3383121.1"/>
    <property type="molecule type" value="Genomic_DNA"/>
</dbReference>
<evidence type="ECO:0000256" key="3">
    <source>
        <dbReference type="SAM" id="Phobius"/>
    </source>
</evidence>
<reference evidence="4" key="1">
    <citation type="submission" date="2023-07" db="EMBL/GenBank/DDBJ databases">
        <title>Gilvimarinus algae sp. nov., isolated from the surface of Kelp.</title>
        <authorList>
            <person name="Sun Y.Y."/>
            <person name="Gong Y."/>
            <person name="Du Z.J."/>
        </authorList>
    </citation>
    <scope>NUCLEOTIDE SEQUENCE</scope>
    <source>
        <strain evidence="4">SDUM040014</strain>
    </source>
</reference>
<keyword evidence="4" id="KW-0489">Methyltransferase</keyword>
<evidence type="ECO:0000256" key="1">
    <source>
        <dbReference type="SAM" id="Coils"/>
    </source>
</evidence>
<dbReference type="GO" id="GO:0032259">
    <property type="term" value="P:methylation"/>
    <property type="evidence" value="ECO:0007669"/>
    <property type="project" value="UniProtKB-KW"/>
</dbReference>
<sequence length="384" mass="42541">MADTSDTSTDLALSEQEPPAPKDSEKPPADKPKAKSGGGLLAAFCLFLLVALAGVGGWYGWQMWQQLQALQGQLSAGDAEPAAPFDPAPLERQLAELYEQINELRTGVRELGNAQPAIDVDLIDNMARELASVQNRLESLSDTTRDDWKLAEAAFLLRLANQKVLVEHNSAEALALTRAADDILKGQDDPNLFAIRQMLAREMTELKMIEPVDREGVYARLQSVIDEVADLPLLESFERDLPEASAGEAPSAEGGWETVKASLLHGARTLGSLIRVRDHDESIAPLMAPEEQWFLRQNLRLMLEQAQSALLREEPRLYHQSLAKAEQWLGDHFALNPQTQALLDTLGELQQVQVEVELPDISEAHNLLRQYLERLHQVEAGDRS</sequence>
<proteinExistence type="predicted"/>
<dbReference type="PANTHER" id="PTHR38043:SF1">
    <property type="entry name" value="PROTEIN HEMX"/>
    <property type="match status" value="1"/>
</dbReference>
<dbReference type="RefSeq" id="WP_302713838.1">
    <property type="nucleotide sequence ID" value="NZ_JAULRT010000060.1"/>
</dbReference>
<keyword evidence="3" id="KW-1133">Transmembrane helix</keyword>
<keyword evidence="3" id="KW-0812">Transmembrane</keyword>
<keyword evidence="4" id="KW-0808">Transferase</keyword>
<accession>A0ABT8TGT3</accession>
<protein>
    <submittedName>
        <fullName evidence="4">Uroporphyrinogen-III C-methyltransferase</fullName>
        <ecNumber evidence="4">2.1.1.107</ecNumber>
    </submittedName>
</protein>
<dbReference type="EC" id="2.1.1.107" evidence="4"/>
<dbReference type="InterPro" id="IPR007470">
    <property type="entry name" value="HemX"/>
</dbReference>
<keyword evidence="1" id="KW-0175">Coiled coil</keyword>
<dbReference type="Pfam" id="PF04375">
    <property type="entry name" value="HemX"/>
    <property type="match status" value="1"/>
</dbReference>
<organism evidence="4 5">
    <name type="scientific">Gilvimarinus algae</name>
    <dbReference type="NCBI Taxonomy" id="3058037"/>
    <lineage>
        <taxon>Bacteria</taxon>
        <taxon>Pseudomonadati</taxon>
        <taxon>Pseudomonadota</taxon>
        <taxon>Gammaproteobacteria</taxon>
        <taxon>Cellvibrionales</taxon>
        <taxon>Cellvibrionaceae</taxon>
        <taxon>Gilvimarinus</taxon>
    </lineage>
</organism>
<comment type="caution">
    <text evidence="4">The sequence shown here is derived from an EMBL/GenBank/DDBJ whole genome shotgun (WGS) entry which is preliminary data.</text>
</comment>
<feature type="region of interest" description="Disordered" evidence="2">
    <location>
        <begin position="1"/>
        <end position="34"/>
    </location>
</feature>